<dbReference type="NCBIfam" id="TIGR01764">
    <property type="entry name" value="excise"/>
    <property type="match status" value="1"/>
</dbReference>
<keyword evidence="4" id="KW-1185">Reference proteome</keyword>
<evidence type="ECO:0000259" key="1">
    <source>
        <dbReference type="Pfam" id="PF12728"/>
    </source>
</evidence>
<evidence type="ECO:0000313" key="2">
    <source>
        <dbReference type="EMBL" id="MDR7301834.1"/>
    </source>
</evidence>
<dbReference type="EMBL" id="JAVDXW010000006">
    <property type="protein sequence ID" value="MDR7304724.1"/>
    <property type="molecule type" value="Genomic_DNA"/>
</dbReference>
<dbReference type="EMBL" id="JAVDXW010000001">
    <property type="protein sequence ID" value="MDR7301834.1"/>
    <property type="molecule type" value="Genomic_DNA"/>
</dbReference>
<dbReference type="InterPro" id="IPR041657">
    <property type="entry name" value="HTH_17"/>
</dbReference>
<name>A0AAE3ZKW5_9ACTN</name>
<dbReference type="AlphaFoldDB" id="A0AAE3ZKW5"/>
<organism evidence="3 4">
    <name type="scientific">Haloactinomyces albus</name>
    <dbReference type="NCBI Taxonomy" id="1352928"/>
    <lineage>
        <taxon>Bacteria</taxon>
        <taxon>Bacillati</taxon>
        <taxon>Actinomycetota</taxon>
        <taxon>Actinomycetes</taxon>
        <taxon>Actinopolysporales</taxon>
        <taxon>Actinopolysporaceae</taxon>
        <taxon>Haloactinomyces</taxon>
    </lineage>
</organism>
<protein>
    <submittedName>
        <fullName evidence="3">Excisionase family DNA binding protein</fullName>
    </submittedName>
</protein>
<evidence type="ECO:0000313" key="4">
    <source>
        <dbReference type="Proteomes" id="UP001180845"/>
    </source>
</evidence>
<dbReference type="Pfam" id="PF12728">
    <property type="entry name" value="HTH_17"/>
    <property type="match status" value="1"/>
</dbReference>
<accession>A0AAE3ZKW5</accession>
<evidence type="ECO:0000313" key="3">
    <source>
        <dbReference type="EMBL" id="MDR7304724.1"/>
    </source>
</evidence>
<dbReference type="InterPro" id="IPR010093">
    <property type="entry name" value="SinI_DNA-bd"/>
</dbReference>
<sequence length="66" mass="7353">MIDSHSTGQPRVLLTVEQAAERLSLGRTSVYQLLKTGHLHSVRIGRLRRIPAESIDAYIAALTEQQ</sequence>
<gene>
    <name evidence="2" type="ORF">JOF55_002015</name>
    <name evidence="3" type="ORF">JOF55_004968</name>
</gene>
<feature type="domain" description="Helix-turn-helix" evidence="1">
    <location>
        <begin position="13"/>
        <end position="61"/>
    </location>
</feature>
<dbReference type="Proteomes" id="UP001180845">
    <property type="component" value="Unassembled WGS sequence"/>
</dbReference>
<proteinExistence type="predicted"/>
<reference evidence="3" key="1">
    <citation type="submission" date="2023-07" db="EMBL/GenBank/DDBJ databases">
        <title>Sequencing the genomes of 1000 actinobacteria strains.</title>
        <authorList>
            <person name="Klenk H.-P."/>
        </authorList>
    </citation>
    <scope>NUCLEOTIDE SEQUENCE</scope>
    <source>
        <strain evidence="3">DSM 45977</strain>
    </source>
</reference>
<dbReference type="GO" id="GO:0003677">
    <property type="term" value="F:DNA binding"/>
    <property type="evidence" value="ECO:0007669"/>
    <property type="project" value="InterPro"/>
</dbReference>
<comment type="caution">
    <text evidence="3">The sequence shown here is derived from an EMBL/GenBank/DDBJ whole genome shotgun (WGS) entry which is preliminary data.</text>
</comment>